<dbReference type="PRINTS" id="PR01264">
    <property type="entry name" value="MECHCHANNEL"/>
</dbReference>
<evidence type="ECO:0000256" key="7">
    <source>
        <dbReference type="ARBA" id="ARBA00023065"/>
    </source>
</evidence>
<reference evidence="11 12" key="1">
    <citation type="journal article" date="2015" name="Genome Announc.">
        <title>Expanding the biotechnology potential of lactobacilli through comparative genomics of 213 strains and associated genera.</title>
        <authorList>
            <person name="Sun Z."/>
            <person name="Harris H.M."/>
            <person name="McCann A."/>
            <person name="Guo C."/>
            <person name="Argimon S."/>
            <person name="Zhang W."/>
            <person name="Yang X."/>
            <person name="Jeffery I.B."/>
            <person name="Cooney J.C."/>
            <person name="Kagawa T.F."/>
            <person name="Liu W."/>
            <person name="Song Y."/>
            <person name="Salvetti E."/>
            <person name="Wrobel A."/>
            <person name="Rasinkangas P."/>
            <person name="Parkhill J."/>
            <person name="Rea M.C."/>
            <person name="O'Sullivan O."/>
            <person name="Ritari J."/>
            <person name="Douillard F.P."/>
            <person name="Paul Ross R."/>
            <person name="Yang R."/>
            <person name="Briner A.E."/>
            <person name="Felis G.E."/>
            <person name="de Vos W.M."/>
            <person name="Barrangou R."/>
            <person name="Klaenhammer T.R."/>
            <person name="Caufield P.W."/>
            <person name="Cui Y."/>
            <person name="Zhang H."/>
            <person name="O'Toole P.W."/>
        </authorList>
    </citation>
    <scope>NUCLEOTIDE SEQUENCE [LARGE SCALE GENOMIC DNA]</scope>
    <source>
        <strain evidence="11 12">DSM 20335</strain>
    </source>
</reference>
<dbReference type="PATRIC" id="fig|1423738.3.peg.489"/>
<accession>A0A0R2BKC9</accession>
<dbReference type="Gene3D" id="1.10.1200.120">
    <property type="entry name" value="Large-conductance mechanosensitive channel, MscL, domain 1"/>
    <property type="match status" value="1"/>
</dbReference>
<comment type="subunit">
    <text evidence="10">Homopentamer.</text>
</comment>
<feature type="transmembrane region" description="Helical" evidence="10">
    <location>
        <begin position="12"/>
        <end position="31"/>
    </location>
</feature>
<evidence type="ECO:0000256" key="10">
    <source>
        <dbReference type="HAMAP-Rule" id="MF_00115"/>
    </source>
</evidence>
<evidence type="ECO:0000256" key="5">
    <source>
        <dbReference type="ARBA" id="ARBA00022692"/>
    </source>
</evidence>
<dbReference type="SUPFAM" id="SSF81330">
    <property type="entry name" value="Gated mechanosensitive channel"/>
    <property type="match status" value="1"/>
</dbReference>
<dbReference type="RefSeq" id="WP_057753524.1">
    <property type="nucleotide sequence ID" value="NZ_AYYK01000001.1"/>
</dbReference>
<proteinExistence type="inferred from homology"/>
<dbReference type="STRING" id="1423738.FC84_GL000479"/>
<evidence type="ECO:0000256" key="6">
    <source>
        <dbReference type="ARBA" id="ARBA00022989"/>
    </source>
</evidence>
<evidence type="ECO:0000256" key="2">
    <source>
        <dbReference type="ARBA" id="ARBA00007254"/>
    </source>
</evidence>
<keyword evidence="3 10" id="KW-0813">Transport</keyword>
<keyword evidence="8 10" id="KW-0472">Membrane</keyword>
<dbReference type="EMBL" id="AYYK01000001">
    <property type="protein sequence ID" value="KRM79783.1"/>
    <property type="molecule type" value="Genomic_DNA"/>
</dbReference>
<comment type="subcellular location">
    <subcellularLocation>
        <location evidence="1 10">Cell membrane</location>
        <topology evidence="1 10">Multi-pass membrane protein</topology>
    </subcellularLocation>
</comment>
<evidence type="ECO:0000256" key="9">
    <source>
        <dbReference type="ARBA" id="ARBA00023303"/>
    </source>
</evidence>
<dbReference type="InterPro" id="IPR037673">
    <property type="entry name" value="MSC/AndL"/>
</dbReference>
<evidence type="ECO:0000313" key="11">
    <source>
        <dbReference type="EMBL" id="KRM79783.1"/>
    </source>
</evidence>
<dbReference type="PANTHER" id="PTHR30266:SF2">
    <property type="entry name" value="LARGE-CONDUCTANCE MECHANOSENSITIVE CHANNEL"/>
    <property type="match status" value="1"/>
</dbReference>
<dbReference type="HAMAP" id="MF_00115">
    <property type="entry name" value="MscL"/>
    <property type="match status" value="1"/>
</dbReference>
<keyword evidence="12" id="KW-1185">Reference proteome</keyword>
<dbReference type="GO" id="GO:0005886">
    <property type="term" value="C:plasma membrane"/>
    <property type="evidence" value="ECO:0007669"/>
    <property type="project" value="UniProtKB-SubCell"/>
</dbReference>
<dbReference type="Proteomes" id="UP000051813">
    <property type="component" value="Unassembled WGS sequence"/>
</dbReference>
<keyword evidence="4 10" id="KW-1003">Cell membrane</keyword>
<evidence type="ECO:0000256" key="4">
    <source>
        <dbReference type="ARBA" id="ARBA00022475"/>
    </source>
</evidence>
<dbReference type="Pfam" id="PF01741">
    <property type="entry name" value="MscL"/>
    <property type="match status" value="1"/>
</dbReference>
<dbReference type="PROSITE" id="PS01327">
    <property type="entry name" value="MSCL"/>
    <property type="match status" value="1"/>
</dbReference>
<comment type="function">
    <text evidence="10">Channel that opens in response to stretch forces in the membrane lipid bilayer. May participate in the regulation of osmotic pressure changes within the cell.</text>
</comment>
<dbReference type="InterPro" id="IPR001185">
    <property type="entry name" value="MS_channel"/>
</dbReference>
<evidence type="ECO:0000256" key="8">
    <source>
        <dbReference type="ARBA" id="ARBA00023136"/>
    </source>
</evidence>
<sequence>MLSEFKEFISRGNVVDMAVGVLIGGAFKSLVTSLTKNILSPLLGLFSNSINLSSIKFSLGSATFTVGSFLDDIIEFLIMMFVIFIIVKTFNRLRDLAGHQEPEEETPADEQYLKEIRDLLATQQKNNETHDSVQ</sequence>
<comment type="similarity">
    <text evidence="2 10">Belongs to the MscL family.</text>
</comment>
<keyword evidence="7 10" id="KW-0406">Ion transport</keyword>
<name>A0A0R2BKC9_9LACO</name>
<keyword evidence="6 10" id="KW-1133">Transmembrane helix</keyword>
<protein>
    <recommendedName>
        <fullName evidence="10">Large-conductance mechanosensitive channel</fullName>
    </recommendedName>
</protein>
<dbReference type="NCBIfam" id="TIGR00220">
    <property type="entry name" value="mscL"/>
    <property type="match status" value="1"/>
</dbReference>
<dbReference type="PANTHER" id="PTHR30266">
    <property type="entry name" value="MECHANOSENSITIVE CHANNEL MSCL"/>
    <property type="match status" value="1"/>
</dbReference>
<dbReference type="InterPro" id="IPR019823">
    <property type="entry name" value="Mechanosensitive_channel_CS"/>
</dbReference>
<keyword evidence="5 10" id="KW-0812">Transmembrane</keyword>
<gene>
    <name evidence="10" type="primary">mscL</name>
    <name evidence="11" type="ORF">FC84_GL000479</name>
</gene>
<dbReference type="AlphaFoldDB" id="A0A0R2BKC9"/>
<evidence type="ECO:0000256" key="3">
    <source>
        <dbReference type="ARBA" id="ARBA00022448"/>
    </source>
</evidence>
<dbReference type="GO" id="GO:0008381">
    <property type="term" value="F:mechanosensitive monoatomic ion channel activity"/>
    <property type="evidence" value="ECO:0007669"/>
    <property type="project" value="UniProtKB-UniRule"/>
</dbReference>
<evidence type="ECO:0000256" key="1">
    <source>
        <dbReference type="ARBA" id="ARBA00004651"/>
    </source>
</evidence>
<feature type="transmembrane region" description="Helical" evidence="10">
    <location>
        <begin position="73"/>
        <end position="90"/>
    </location>
</feature>
<comment type="caution">
    <text evidence="11">The sequence shown here is derived from an EMBL/GenBank/DDBJ whole genome shotgun (WGS) entry which is preliminary data.</text>
</comment>
<dbReference type="OrthoDB" id="9810350at2"/>
<dbReference type="InterPro" id="IPR036019">
    <property type="entry name" value="MscL_channel"/>
</dbReference>
<organism evidence="11 12">
    <name type="scientific">Lapidilactobacillus dextrinicus DSM 20335</name>
    <dbReference type="NCBI Taxonomy" id="1423738"/>
    <lineage>
        <taxon>Bacteria</taxon>
        <taxon>Bacillati</taxon>
        <taxon>Bacillota</taxon>
        <taxon>Bacilli</taxon>
        <taxon>Lactobacillales</taxon>
        <taxon>Lactobacillaceae</taxon>
        <taxon>Lapidilactobacillus</taxon>
    </lineage>
</organism>
<evidence type="ECO:0000313" key="12">
    <source>
        <dbReference type="Proteomes" id="UP000051813"/>
    </source>
</evidence>
<keyword evidence="9 10" id="KW-0407">Ion channel</keyword>